<dbReference type="OrthoDB" id="7480553at2"/>
<sequence length="146" mass="15596">MAIFYSASTGGFYDETIGYTPGAIPADAVEITPARHAELLAAQKAGRKIMTNDSGRPVLARGPSAEQQRAALVNAIKAEARRRIEAVSPPWRQLNDSREPSPAGAARFAAIDALRAASDRIEQQLQATPAADLATFDISTNPHWDA</sequence>
<name>A0A6I4U0H7_9SPHN</name>
<protein>
    <submittedName>
        <fullName evidence="1">Uncharacterized protein</fullName>
    </submittedName>
</protein>
<reference evidence="1 2" key="1">
    <citation type="submission" date="2019-12" db="EMBL/GenBank/DDBJ databases">
        <title>Genomic-based taxomic classification of the family Erythrobacteraceae.</title>
        <authorList>
            <person name="Xu L."/>
        </authorList>
    </citation>
    <scope>NUCLEOTIDE SEQUENCE [LARGE SCALE GENOMIC DNA]</scope>
    <source>
        <strain evidence="1 2">S36</strain>
    </source>
</reference>
<dbReference type="EMBL" id="WTYJ01000003">
    <property type="protein sequence ID" value="MXP00458.1"/>
    <property type="molecule type" value="Genomic_DNA"/>
</dbReference>
<gene>
    <name evidence="1" type="ORF">GRI97_15815</name>
</gene>
<comment type="caution">
    <text evidence="1">The sequence shown here is derived from an EMBL/GenBank/DDBJ whole genome shotgun (WGS) entry which is preliminary data.</text>
</comment>
<accession>A0A6I4U0H7</accession>
<dbReference type="AlphaFoldDB" id="A0A6I4U0H7"/>
<proteinExistence type="predicted"/>
<dbReference type="RefSeq" id="WP_161392162.1">
    <property type="nucleotide sequence ID" value="NZ_JBHSCP010000002.1"/>
</dbReference>
<dbReference type="Proteomes" id="UP000469430">
    <property type="component" value="Unassembled WGS sequence"/>
</dbReference>
<evidence type="ECO:0000313" key="1">
    <source>
        <dbReference type="EMBL" id="MXP00458.1"/>
    </source>
</evidence>
<keyword evidence="2" id="KW-1185">Reference proteome</keyword>
<organism evidence="1 2">
    <name type="scientific">Croceibacterium xixiisoli</name>
    <dbReference type="NCBI Taxonomy" id="1476466"/>
    <lineage>
        <taxon>Bacteria</taxon>
        <taxon>Pseudomonadati</taxon>
        <taxon>Pseudomonadota</taxon>
        <taxon>Alphaproteobacteria</taxon>
        <taxon>Sphingomonadales</taxon>
        <taxon>Erythrobacteraceae</taxon>
        <taxon>Croceibacterium</taxon>
    </lineage>
</organism>
<evidence type="ECO:0000313" key="2">
    <source>
        <dbReference type="Proteomes" id="UP000469430"/>
    </source>
</evidence>